<reference evidence="3 4" key="1">
    <citation type="journal article" date="2014" name="Genome Announc.">
        <title>Draft Genome Sequence of Propane- and Butane-Oxidizing Actinobacterium Rhodococcus ruber IEGM 231.</title>
        <authorList>
            <person name="Ivshina I.B."/>
            <person name="Kuyukina M.S."/>
            <person name="Krivoruchko A.V."/>
            <person name="Barbe V."/>
            <person name="Fischer C."/>
        </authorList>
    </citation>
    <scope>NUCLEOTIDE SEQUENCE [LARGE SCALE GENOMIC DNA]</scope>
</reference>
<evidence type="ECO:0000313" key="4">
    <source>
        <dbReference type="Proteomes" id="UP000042997"/>
    </source>
</evidence>
<feature type="compositionally biased region" description="Low complexity" evidence="1">
    <location>
        <begin position="229"/>
        <end position="242"/>
    </location>
</feature>
<gene>
    <name evidence="3" type="ORF">RHRU231_390046</name>
</gene>
<dbReference type="eggNOG" id="COG3832">
    <property type="taxonomic scope" value="Bacteria"/>
</dbReference>
<feature type="signal peptide" evidence="2">
    <location>
        <begin position="1"/>
        <end position="25"/>
    </location>
</feature>
<proteinExistence type="predicted"/>
<sequence>MSARRLVWRHPGYAGRMISMHAVFAAPFRAASALRGARVFHPHGVLFQGEAELAPGWWPRSVPARVPVTARLSGAVGTPDGVPDILGLALRFSLESGPWDILLATLHVPTRAVLLPARGWSTARYGSLMAYRTNVDLAPRWIFAFPEGEQPASTSVRELARRGGPLVFSLHVASARGRLVPAGRVTLESEVRASDEAQPSFDPVLNHPASVDLWPRWLVSFRRDAYQGSRAGRGAADGSARSDLPDSAAAP</sequence>
<evidence type="ECO:0000256" key="1">
    <source>
        <dbReference type="SAM" id="MobiDB-lite"/>
    </source>
</evidence>
<dbReference type="AlphaFoldDB" id="A0A098BHF1"/>
<evidence type="ECO:0000256" key="2">
    <source>
        <dbReference type="SAM" id="SignalP"/>
    </source>
</evidence>
<dbReference type="GO" id="GO:0020037">
    <property type="term" value="F:heme binding"/>
    <property type="evidence" value="ECO:0007669"/>
    <property type="project" value="InterPro"/>
</dbReference>
<name>A0A098BHF1_9NOCA</name>
<organism evidence="3 4">
    <name type="scientific">Rhodococcus ruber</name>
    <dbReference type="NCBI Taxonomy" id="1830"/>
    <lineage>
        <taxon>Bacteria</taxon>
        <taxon>Bacillati</taxon>
        <taxon>Actinomycetota</taxon>
        <taxon>Actinomycetes</taxon>
        <taxon>Mycobacteriales</taxon>
        <taxon>Nocardiaceae</taxon>
        <taxon>Rhodococcus</taxon>
    </lineage>
</organism>
<evidence type="ECO:0000313" key="3">
    <source>
        <dbReference type="EMBL" id="CDZ88129.1"/>
    </source>
</evidence>
<feature type="chain" id="PRO_5038576730" description="Phosphodiesterase" evidence="2">
    <location>
        <begin position="26"/>
        <end position="251"/>
    </location>
</feature>
<feature type="region of interest" description="Disordered" evidence="1">
    <location>
        <begin position="229"/>
        <end position="251"/>
    </location>
</feature>
<keyword evidence="2" id="KW-0732">Signal</keyword>
<protein>
    <recommendedName>
        <fullName evidence="5">Phosphodiesterase</fullName>
    </recommendedName>
</protein>
<dbReference type="Gene3D" id="2.40.180.10">
    <property type="entry name" value="Catalase core domain"/>
    <property type="match status" value="1"/>
</dbReference>
<accession>A0A098BHF1</accession>
<dbReference type="SUPFAM" id="SSF56634">
    <property type="entry name" value="Heme-dependent catalase-like"/>
    <property type="match status" value="1"/>
</dbReference>
<dbReference type="EMBL" id="CCSD01000049">
    <property type="protein sequence ID" value="CDZ88129.1"/>
    <property type="molecule type" value="Genomic_DNA"/>
</dbReference>
<evidence type="ECO:0008006" key="5">
    <source>
        <dbReference type="Google" id="ProtNLM"/>
    </source>
</evidence>
<dbReference type="InterPro" id="IPR020835">
    <property type="entry name" value="Catalase_sf"/>
</dbReference>
<dbReference type="Proteomes" id="UP000042997">
    <property type="component" value="Unassembled WGS sequence"/>
</dbReference>